<keyword evidence="1" id="KW-0732">Signal</keyword>
<evidence type="ECO:0000313" key="3">
    <source>
        <dbReference type="EMBL" id="MFD2246232.1"/>
    </source>
</evidence>
<protein>
    <submittedName>
        <fullName evidence="3">DUF4397 domain-containing protein</fullName>
    </submittedName>
</protein>
<evidence type="ECO:0000313" key="4">
    <source>
        <dbReference type="Proteomes" id="UP001597374"/>
    </source>
</evidence>
<proteinExistence type="predicted"/>
<keyword evidence="4" id="KW-1185">Reference proteome</keyword>
<dbReference type="EMBL" id="JBHUIM010000001">
    <property type="protein sequence ID" value="MFD2246232.1"/>
    <property type="molecule type" value="Genomic_DNA"/>
</dbReference>
<dbReference type="Pfam" id="PF14344">
    <property type="entry name" value="DUF4397"/>
    <property type="match status" value="1"/>
</dbReference>
<name>A0ABW5CXC4_9BACT</name>
<sequence length="230" mass="24098">MKKWMKLLLLAVLPALAFTSCDDDDDDDDSLMNNAMVMVVHASPDAPGVDLLIDDAKVNSAALTFPNNTGYLPVRAGNRNIKVNAAGTSTTVINADANLAANQSYTIFAANTLTNIEPVVLMDNLASPASGKAHVRFVHLSPDAPAVDIAVVGGPVIFSNQSFKSATAFTPVDAATYDLEVRLAGTETVVLTVPDVQLANGKIYTVFARGFVSPPAGNNNSLGAQIIVNK</sequence>
<comment type="caution">
    <text evidence="3">The sequence shown here is derived from an EMBL/GenBank/DDBJ whole genome shotgun (WGS) entry which is preliminary data.</text>
</comment>
<feature type="domain" description="DUF4397" evidence="2">
    <location>
        <begin position="35"/>
        <end position="150"/>
    </location>
</feature>
<evidence type="ECO:0000259" key="2">
    <source>
        <dbReference type="Pfam" id="PF14344"/>
    </source>
</evidence>
<organism evidence="3 4">
    <name type="scientific">Pontibacter ruber</name>
    <dbReference type="NCBI Taxonomy" id="1343895"/>
    <lineage>
        <taxon>Bacteria</taxon>
        <taxon>Pseudomonadati</taxon>
        <taxon>Bacteroidota</taxon>
        <taxon>Cytophagia</taxon>
        <taxon>Cytophagales</taxon>
        <taxon>Hymenobacteraceae</taxon>
        <taxon>Pontibacter</taxon>
    </lineage>
</organism>
<accession>A0ABW5CXC4</accession>
<evidence type="ECO:0000256" key="1">
    <source>
        <dbReference type="SAM" id="SignalP"/>
    </source>
</evidence>
<dbReference type="RefSeq" id="WP_250427923.1">
    <property type="nucleotide sequence ID" value="NZ_JALPRR010000001.1"/>
</dbReference>
<dbReference type="InterPro" id="IPR025510">
    <property type="entry name" value="DUF4397"/>
</dbReference>
<reference evidence="4" key="1">
    <citation type="journal article" date="2019" name="Int. J. Syst. Evol. Microbiol.">
        <title>The Global Catalogue of Microorganisms (GCM) 10K type strain sequencing project: providing services to taxonomists for standard genome sequencing and annotation.</title>
        <authorList>
            <consortium name="The Broad Institute Genomics Platform"/>
            <consortium name="The Broad Institute Genome Sequencing Center for Infectious Disease"/>
            <person name="Wu L."/>
            <person name="Ma J."/>
        </authorList>
    </citation>
    <scope>NUCLEOTIDE SEQUENCE [LARGE SCALE GENOMIC DNA]</scope>
    <source>
        <strain evidence="4">CGMCC 4.1782</strain>
    </source>
</reference>
<dbReference type="Proteomes" id="UP001597374">
    <property type="component" value="Unassembled WGS sequence"/>
</dbReference>
<feature type="signal peptide" evidence="1">
    <location>
        <begin position="1"/>
        <end position="17"/>
    </location>
</feature>
<feature type="chain" id="PRO_5046754938" evidence="1">
    <location>
        <begin position="18"/>
        <end position="230"/>
    </location>
</feature>
<gene>
    <name evidence="3" type="ORF">ACFSKP_08200</name>
</gene>
<dbReference type="PROSITE" id="PS51257">
    <property type="entry name" value="PROKAR_LIPOPROTEIN"/>
    <property type="match status" value="1"/>
</dbReference>